<evidence type="ECO:0000256" key="1">
    <source>
        <dbReference type="ARBA" id="ARBA00022829"/>
    </source>
</evidence>
<dbReference type="RefSeq" id="WP_377790308.1">
    <property type="nucleotide sequence ID" value="NZ_JBHLYQ010000135.1"/>
</dbReference>
<evidence type="ECO:0000313" key="3">
    <source>
        <dbReference type="EMBL" id="MFC0082686.1"/>
    </source>
</evidence>
<keyword evidence="4" id="KW-1185">Reference proteome</keyword>
<protein>
    <recommendedName>
        <fullName evidence="2">Segregation and condensation protein A</fullName>
    </recommendedName>
</protein>
<accession>A0ABV6C4R8</accession>
<sequence length="264" mass="28651">MAVLVATPVYQGPVGDLLALVGERKVDLLDVPLAEVVEVFVARLLEAPPSLEDTSEFLLALAVLLELKSRLLLPAPTDAEVEEDLADLEARDRLVARLVELQAYSAAAAELARLMDDAARSVPRRAGLEPPFDQLAPDLLAGVTPEDLAAAYRRALQPRPGPPVLDLSHVTVEPVTVAEAVTELVAALPNLGRATFRDLTRHCRTTMQVIVRFLGLLELCKRGWVDLDQGETFGDLEVRWLAPPGTEETGALAEELVEVEEYEG</sequence>
<keyword evidence="1" id="KW-0159">Chromosome partition</keyword>
<dbReference type="EMBL" id="JBHLYQ010000135">
    <property type="protein sequence ID" value="MFC0082686.1"/>
    <property type="molecule type" value="Genomic_DNA"/>
</dbReference>
<dbReference type="PANTHER" id="PTHR33969">
    <property type="entry name" value="SEGREGATION AND CONDENSATION PROTEIN A"/>
    <property type="match status" value="1"/>
</dbReference>
<name>A0ABV6C4R8_9ACTN</name>
<proteinExistence type="predicted"/>
<dbReference type="Pfam" id="PF02616">
    <property type="entry name" value="SMC_ScpA"/>
    <property type="match status" value="1"/>
</dbReference>
<dbReference type="InterPro" id="IPR003768">
    <property type="entry name" value="ScpA"/>
</dbReference>
<evidence type="ECO:0000256" key="2">
    <source>
        <dbReference type="ARBA" id="ARBA00044777"/>
    </source>
</evidence>
<dbReference type="Gene3D" id="6.10.250.2410">
    <property type="match status" value="1"/>
</dbReference>
<reference evidence="3 4" key="1">
    <citation type="submission" date="2024-09" db="EMBL/GenBank/DDBJ databases">
        <authorList>
            <person name="Sun Q."/>
            <person name="Mori K."/>
        </authorList>
    </citation>
    <scope>NUCLEOTIDE SEQUENCE [LARGE SCALE GENOMIC DNA]</scope>
    <source>
        <strain evidence="3 4">JCM 15389</strain>
    </source>
</reference>
<evidence type="ECO:0000313" key="4">
    <source>
        <dbReference type="Proteomes" id="UP001589788"/>
    </source>
</evidence>
<gene>
    <name evidence="3" type="ORF">ACFFRE_11140</name>
</gene>
<dbReference type="Proteomes" id="UP001589788">
    <property type="component" value="Unassembled WGS sequence"/>
</dbReference>
<dbReference type="PANTHER" id="PTHR33969:SF2">
    <property type="entry name" value="SEGREGATION AND CONDENSATION PROTEIN A"/>
    <property type="match status" value="1"/>
</dbReference>
<organism evidence="3 4">
    <name type="scientific">Aciditerrimonas ferrireducens</name>
    <dbReference type="NCBI Taxonomy" id="667306"/>
    <lineage>
        <taxon>Bacteria</taxon>
        <taxon>Bacillati</taxon>
        <taxon>Actinomycetota</taxon>
        <taxon>Acidimicrobiia</taxon>
        <taxon>Acidimicrobiales</taxon>
        <taxon>Acidimicrobiaceae</taxon>
        <taxon>Aciditerrimonas</taxon>
    </lineage>
</organism>
<comment type="caution">
    <text evidence="3">The sequence shown here is derived from an EMBL/GenBank/DDBJ whole genome shotgun (WGS) entry which is preliminary data.</text>
</comment>